<dbReference type="EMBL" id="RKLR01000001">
    <property type="protein sequence ID" value="MBX0321902.1"/>
    <property type="molecule type" value="Genomic_DNA"/>
</dbReference>
<evidence type="ECO:0000313" key="7">
    <source>
        <dbReference type="EMBL" id="MBX0321902.1"/>
    </source>
</evidence>
<evidence type="ECO:0000313" key="8">
    <source>
        <dbReference type="Proteomes" id="UP001430377"/>
    </source>
</evidence>
<dbReference type="PANTHER" id="PTHR42770">
    <property type="entry name" value="AMINO ACID TRANSPORTER-RELATED"/>
    <property type="match status" value="1"/>
</dbReference>
<evidence type="ECO:0000256" key="4">
    <source>
        <dbReference type="ARBA" id="ARBA00022989"/>
    </source>
</evidence>
<keyword evidence="8" id="KW-1185">Reference proteome</keyword>
<comment type="subcellular location">
    <subcellularLocation>
        <location evidence="1">Cell membrane</location>
        <topology evidence="1">Multi-pass membrane protein</topology>
    </subcellularLocation>
</comment>
<keyword evidence="2" id="KW-1003">Cell membrane</keyword>
<dbReference type="InterPro" id="IPR002293">
    <property type="entry name" value="AA/rel_permease1"/>
</dbReference>
<evidence type="ECO:0000256" key="6">
    <source>
        <dbReference type="SAM" id="Phobius"/>
    </source>
</evidence>
<evidence type="ECO:0000256" key="1">
    <source>
        <dbReference type="ARBA" id="ARBA00004651"/>
    </source>
</evidence>
<dbReference type="InterPro" id="IPR050367">
    <property type="entry name" value="APC_superfamily"/>
</dbReference>
<evidence type="ECO:0000256" key="5">
    <source>
        <dbReference type="ARBA" id="ARBA00023136"/>
    </source>
</evidence>
<feature type="transmembrane region" description="Helical" evidence="6">
    <location>
        <begin position="92"/>
        <end position="115"/>
    </location>
</feature>
<feature type="transmembrane region" description="Helical" evidence="6">
    <location>
        <begin position="188"/>
        <end position="207"/>
    </location>
</feature>
<feature type="transmembrane region" description="Helical" evidence="6">
    <location>
        <begin position="340"/>
        <end position="369"/>
    </location>
</feature>
<feature type="transmembrane region" description="Helical" evidence="6">
    <location>
        <begin position="38"/>
        <end position="57"/>
    </location>
</feature>
<comment type="caution">
    <text evidence="7">The sequence shown here is derived from an EMBL/GenBank/DDBJ whole genome shotgun (WGS) entry which is preliminary data.</text>
</comment>
<dbReference type="GO" id="GO:0022857">
    <property type="term" value="F:transmembrane transporter activity"/>
    <property type="evidence" value="ECO:0007669"/>
    <property type="project" value="InterPro"/>
</dbReference>
<keyword evidence="4 6" id="KW-1133">Transmembrane helix</keyword>
<sequence>MSDSDLGLTEGVSMALGGMIGGGIYAVLGVVAQITMTATWAAFVLAGVVAMCAGYSYNRLNAKSDTHGGSVSFVQQYLGNSTVAGMVGWTLLFGYVGSMAMYAFAFAEFAITLGLPQSVAGLPIRPLVSVLAVAGFVGLNLLGARTTGVAENVLVALKVAILVGFGVLGLVYAFGYSGQPLRLGFGRLTTVSPIVAAAISFVAFQGWQLLFYDQERIADPVDTIRKAVYISIPAAVVVYVLVGVVTVNLAPQALTSHPHVALKDAASTMLSPWGLGAAGAVLLSVSALFSTGSAINATLFSAAHFAKGMLTDDLLPDDLGDADADGAPERTMLFIGGVTAAFSAVGSLGAITSFASLSFILVFGGMSYIAFRQREDTVSTVLPAVGTLGATAFFPLMLYNLYNREPNTFYTVLVVAVVVFAVELLYFERSYLEREVEQLDVTDTGLTETLGLGD</sequence>
<dbReference type="Pfam" id="PF13520">
    <property type="entry name" value="AA_permease_2"/>
    <property type="match status" value="1"/>
</dbReference>
<keyword evidence="3 6" id="KW-0812">Transmembrane</keyword>
<dbReference type="AlphaFoldDB" id="A0AAW4PLF4"/>
<keyword evidence="5 6" id="KW-0472">Membrane</keyword>
<accession>A0AAW4PLF4</accession>
<feature type="transmembrane region" description="Helical" evidence="6">
    <location>
        <begin position="381"/>
        <end position="402"/>
    </location>
</feature>
<evidence type="ECO:0000256" key="2">
    <source>
        <dbReference type="ARBA" id="ARBA00022475"/>
    </source>
</evidence>
<dbReference type="Gene3D" id="1.20.1740.10">
    <property type="entry name" value="Amino acid/polyamine transporter I"/>
    <property type="match status" value="1"/>
</dbReference>
<feature type="transmembrane region" description="Helical" evidence="6">
    <location>
        <begin position="270"/>
        <end position="289"/>
    </location>
</feature>
<organism evidence="7 8">
    <name type="scientific">Haloarcula rubra</name>
    <dbReference type="NCBI Taxonomy" id="2487747"/>
    <lineage>
        <taxon>Archaea</taxon>
        <taxon>Methanobacteriati</taxon>
        <taxon>Methanobacteriota</taxon>
        <taxon>Stenosarchaea group</taxon>
        <taxon>Halobacteria</taxon>
        <taxon>Halobacteriales</taxon>
        <taxon>Haloarculaceae</taxon>
        <taxon>Haloarcula</taxon>
    </lineage>
</organism>
<feature type="transmembrane region" description="Helical" evidence="6">
    <location>
        <begin position="227"/>
        <end position="250"/>
    </location>
</feature>
<feature type="transmembrane region" description="Helical" evidence="6">
    <location>
        <begin position="408"/>
        <end position="427"/>
    </location>
</feature>
<feature type="transmembrane region" description="Helical" evidence="6">
    <location>
        <begin position="155"/>
        <end position="176"/>
    </location>
</feature>
<feature type="transmembrane region" description="Helical" evidence="6">
    <location>
        <begin position="127"/>
        <end position="143"/>
    </location>
</feature>
<reference evidence="7 8" key="1">
    <citation type="submission" date="2021-06" db="EMBL/GenBank/DDBJ databases">
        <title>Halomicroarcula sp. a new haloarchaeum isolated from saline soil.</title>
        <authorList>
            <person name="Duran-Viseras A."/>
            <person name="Sanchez-Porro C."/>
            <person name="Ventosa A."/>
        </authorList>
    </citation>
    <scope>NUCLEOTIDE SEQUENCE [LARGE SCALE GENOMIC DNA]</scope>
    <source>
        <strain evidence="7 8">F13</strain>
    </source>
</reference>
<evidence type="ECO:0000256" key="3">
    <source>
        <dbReference type="ARBA" id="ARBA00022692"/>
    </source>
</evidence>
<protein>
    <submittedName>
        <fullName evidence="7">APC family permease</fullName>
    </submittedName>
</protein>
<gene>
    <name evidence="7" type="ORF">EGH21_02535</name>
</gene>
<dbReference type="PANTHER" id="PTHR42770:SF11">
    <property type="entry name" value="INNER MEMBRANE TRANSPORT PROTEIN YBAT"/>
    <property type="match status" value="1"/>
</dbReference>
<dbReference type="Proteomes" id="UP001430377">
    <property type="component" value="Unassembled WGS sequence"/>
</dbReference>
<dbReference type="GO" id="GO:0005886">
    <property type="term" value="C:plasma membrane"/>
    <property type="evidence" value="ECO:0007669"/>
    <property type="project" value="UniProtKB-SubCell"/>
</dbReference>
<proteinExistence type="predicted"/>
<name>A0AAW4PLF4_9EURY</name>
<feature type="transmembrane region" description="Helical" evidence="6">
    <location>
        <begin position="12"/>
        <end position="31"/>
    </location>
</feature>
<dbReference type="PIRSF" id="PIRSF006060">
    <property type="entry name" value="AA_transporter"/>
    <property type="match status" value="1"/>
</dbReference>
<dbReference type="RefSeq" id="WP_220617292.1">
    <property type="nucleotide sequence ID" value="NZ_RKLR01000001.1"/>
</dbReference>